<sequence length="155" mass="16476">MKVVAKFSRLINTLFMKYRRLISSIMLLLAVWLPLDNALAGAVVQGCPMMSHAFERGLHTTFMPNADQSTSDGATDAPHCPMMHMATDNTSSSSGHDQCSNGCTHCGLCLLLGGVALQLNAPAIPVTPVLPHKIISSLPATHTSVSAPLFRPPIA</sequence>
<keyword evidence="2" id="KW-1185">Reference proteome</keyword>
<evidence type="ECO:0000313" key="1">
    <source>
        <dbReference type="EMBL" id="ACX95134.1"/>
    </source>
</evidence>
<dbReference type="EMBL" id="CP001801">
    <property type="protein sequence ID" value="ACX95134.1"/>
    <property type="molecule type" value="Genomic_DNA"/>
</dbReference>
<gene>
    <name evidence="1" type="ordered locus">Hneap_0271</name>
</gene>
<evidence type="ECO:0000313" key="2">
    <source>
        <dbReference type="Proteomes" id="UP000009102"/>
    </source>
</evidence>
<dbReference type="HOGENOM" id="CLU_1693055_0_0_6"/>
<dbReference type="KEGG" id="hna:Hneap_0271"/>
<accession>D0KXC0</accession>
<protein>
    <recommendedName>
        <fullName evidence="3">DUF2946 domain-containing protein</fullName>
    </recommendedName>
</protein>
<name>D0KXC0_HALNC</name>
<evidence type="ECO:0008006" key="3">
    <source>
        <dbReference type="Google" id="ProtNLM"/>
    </source>
</evidence>
<proteinExistence type="predicted"/>
<reference evidence="1 2" key="1">
    <citation type="submission" date="2009-10" db="EMBL/GenBank/DDBJ databases">
        <title>Complete sequence of Halothiobacillus neapolitanus c2.</title>
        <authorList>
            <consortium name="US DOE Joint Genome Institute"/>
            <person name="Lucas S."/>
            <person name="Copeland A."/>
            <person name="Lapidus A."/>
            <person name="Glavina del Rio T."/>
            <person name="Tice H."/>
            <person name="Bruce D."/>
            <person name="Goodwin L."/>
            <person name="Pitluck S."/>
            <person name="Davenport K."/>
            <person name="Brettin T."/>
            <person name="Detter J.C."/>
            <person name="Han C."/>
            <person name="Tapia R."/>
            <person name="Larimer F."/>
            <person name="Land M."/>
            <person name="Hauser L."/>
            <person name="Kyrpides N."/>
            <person name="Mikhailova N."/>
            <person name="Kerfeld C."/>
            <person name="Cannon G."/>
            <person name="Heinhort S."/>
        </authorList>
    </citation>
    <scope>NUCLEOTIDE SEQUENCE [LARGE SCALE GENOMIC DNA]</scope>
    <source>
        <strain evidence="2">ATCC 23641 / c2</strain>
    </source>
</reference>
<dbReference type="Proteomes" id="UP000009102">
    <property type="component" value="Chromosome"/>
</dbReference>
<dbReference type="STRING" id="555778.Hneap_0271"/>
<dbReference type="AlphaFoldDB" id="D0KXC0"/>
<organism evidence="1 2">
    <name type="scientific">Halothiobacillus neapolitanus (strain ATCC 23641 / DSM 15147 / CIP 104769 / NCIMB 8539 / c2)</name>
    <name type="common">Thiobacillus neapolitanus</name>
    <dbReference type="NCBI Taxonomy" id="555778"/>
    <lineage>
        <taxon>Bacteria</taxon>
        <taxon>Pseudomonadati</taxon>
        <taxon>Pseudomonadota</taxon>
        <taxon>Gammaproteobacteria</taxon>
        <taxon>Chromatiales</taxon>
        <taxon>Halothiobacillaceae</taxon>
        <taxon>Halothiobacillus</taxon>
    </lineage>
</organism>